<dbReference type="PROSITE" id="PS50157">
    <property type="entry name" value="ZINC_FINGER_C2H2_2"/>
    <property type="match status" value="1"/>
</dbReference>
<feature type="compositionally biased region" description="Basic and acidic residues" evidence="10">
    <location>
        <begin position="398"/>
        <end position="411"/>
    </location>
</feature>
<dbReference type="InterPro" id="IPR036236">
    <property type="entry name" value="Znf_C2H2_sf"/>
</dbReference>
<evidence type="ECO:0000256" key="4">
    <source>
        <dbReference type="ARBA" id="ARBA00022771"/>
    </source>
</evidence>
<dbReference type="InterPro" id="IPR013087">
    <property type="entry name" value="Znf_C2H2_type"/>
</dbReference>
<keyword evidence="7" id="KW-0804">Transcription</keyword>
<dbReference type="Proteomes" id="UP000836841">
    <property type="component" value="Chromosome 1"/>
</dbReference>
<keyword evidence="3" id="KW-0677">Repeat</keyword>
<organism evidence="12 13">
    <name type="scientific">Thlaspi arvense</name>
    <name type="common">Field penny-cress</name>
    <dbReference type="NCBI Taxonomy" id="13288"/>
    <lineage>
        <taxon>Eukaryota</taxon>
        <taxon>Viridiplantae</taxon>
        <taxon>Streptophyta</taxon>
        <taxon>Embryophyta</taxon>
        <taxon>Tracheophyta</taxon>
        <taxon>Spermatophyta</taxon>
        <taxon>Magnoliopsida</taxon>
        <taxon>eudicotyledons</taxon>
        <taxon>Gunneridae</taxon>
        <taxon>Pentapetalae</taxon>
        <taxon>rosids</taxon>
        <taxon>malvids</taxon>
        <taxon>Brassicales</taxon>
        <taxon>Brassicaceae</taxon>
        <taxon>Thlaspideae</taxon>
        <taxon>Thlaspi</taxon>
    </lineage>
</organism>
<dbReference type="Pfam" id="PF13912">
    <property type="entry name" value="zf-C2H2_6"/>
    <property type="match status" value="2"/>
</dbReference>
<feature type="region of interest" description="Disordered" evidence="10">
    <location>
        <begin position="283"/>
        <end position="305"/>
    </location>
</feature>
<keyword evidence="2" id="KW-0479">Metal-binding</keyword>
<keyword evidence="5" id="KW-0862">Zinc</keyword>
<dbReference type="GO" id="GO:0008270">
    <property type="term" value="F:zinc ion binding"/>
    <property type="evidence" value="ECO:0007669"/>
    <property type="project" value="UniProtKB-KW"/>
</dbReference>
<feature type="region of interest" description="Disordered" evidence="10">
    <location>
        <begin position="19"/>
        <end position="78"/>
    </location>
</feature>
<proteinExistence type="predicted"/>
<evidence type="ECO:0000256" key="6">
    <source>
        <dbReference type="ARBA" id="ARBA00023015"/>
    </source>
</evidence>
<evidence type="ECO:0000256" key="2">
    <source>
        <dbReference type="ARBA" id="ARBA00022723"/>
    </source>
</evidence>
<dbReference type="PANTHER" id="PTHR45988">
    <property type="entry name" value="C2H2 TYPE ZINC FINGER TRANSCRIPTION FACTOR FAMILY-RELATED"/>
    <property type="match status" value="1"/>
</dbReference>
<dbReference type="Gene3D" id="3.30.160.60">
    <property type="entry name" value="Classic Zinc Finger"/>
    <property type="match status" value="1"/>
</dbReference>
<dbReference type="FunFam" id="3.30.160.60:FF:003692">
    <property type="entry name" value="Zinc finger protein ZAT10"/>
    <property type="match status" value="1"/>
</dbReference>
<feature type="compositionally biased region" description="Basic and acidic residues" evidence="10">
    <location>
        <begin position="26"/>
        <end position="36"/>
    </location>
</feature>
<protein>
    <recommendedName>
        <fullName evidence="11">C2H2-type domain-containing protein</fullName>
    </recommendedName>
</protein>
<feature type="compositionally biased region" description="Basic and acidic residues" evidence="10">
    <location>
        <begin position="219"/>
        <end position="238"/>
    </location>
</feature>
<feature type="region of interest" description="Disordered" evidence="10">
    <location>
        <begin position="97"/>
        <end position="241"/>
    </location>
</feature>
<name>A0AAU9RC55_THLAR</name>
<dbReference type="EMBL" id="OU466857">
    <property type="protein sequence ID" value="CAH2036285.1"/>
    <property type="molecule type" value="Genomic_DNA"/>
</dbReference>
<evidence type="ECO:0000256" key="9">
    <source>
        <dbReference type="PROSITE-ProRule" id="PRU00042"/>
    </source>
</evidence>
<feature type="compositionally biased region" description="Acidic residues" evidence="10">
    <location>
        <begin position="124"/>
        <end position="138"/>
    </location>
</feature>
<dbReference type="GO" id="GO:0005634">
    <property type="term" value="C:nucleus"/>
    <property type="evidence" value="ECO:0007669"/>
    <property type="project" value="UniProtKB-SubCell"/>
</dbReference>
<sequence>MAFVKNQVLQSCERSKRKCSFDDEEPSSKQRRLEVRPEEEEECATGTVCVEPRLQRSEQPSMDDEDPSPVSRTVTHRTLELRREEECANDAVLVERRFESSEDSSIRERFDYDETTPSLSSSDETVEDEEEEEEECADDAVSTESRSRSSEQSIRRRFNEVENSSSSSYETVEDRISKFRREEEECSDDAVSIELRLGSSEHSGRRRYEGPSPSSSGTVEHRISELRRNKEDENKDGECANDAVSYKPWLVSLGRDEDPSSSSPSQDEIAALTLLRLFRPQTHPQTHIQHQAKPRTELPTQTQPQKIGSHKCSVCEKEFASYQALGGHKASHRVKPQQPLLENATADGGGKTRQKMLEPSGKIHKCSICHIVFPTGQALGGHKRRHYEGVLGGSRRRDDEVIVQNDRDKESSPSNGSVVKNVSERKQSFVEWIDLNKHPSPEFDSNADEAESAIVAKKPCQERVFFTY</sequence>
<feature type="compositionally biased region" description="Basic and acidic residues" evidence="10">
    <location>
        <begin position="145"/>
        <end position="160"/>
    </location>
</feature>
<evidence type="ECO:0000256" key="5">
    <source>
        <dbReference type="ARBA" id="ARBA00022833"/>
    </source>
</evidence>
<dbReference type="AlphaFoldDB" id="A0AAU9RC55"/>
<keyword evidence="6" id="KW-0805">Transcription regulation</keyword>
<evidence type="ECO:0000259" key="11">
    <source>
        <dbReference type="PROSITE" id="PS50157"/>
    </source>
</evidence>
<dbReference type="PROSITE" id="PS00028">
    <property type="entry name" value="ZINC_FINGER_C2H2_1"/>
    <property type="match status" value="2"/>
</dbReference>
<comment type="subcellular location">
    <subcellularLocation>
        <location evidence="1">Nucleus</location>
    </subcellularLocation>
</comment>
<accession>A0AAU9RC55</accession>
<reference evidence="12 13" key="1">
    <citation type="submission" date="2022-03" db="EMBL/GenBank/DDBJ databases">
        <authorList>
            <person name="Nunn A."/>
            <person name="Chopra R."/>
            <person name="Nunn A."/>
            <person name="Contreras Garrido A."/>
        </authorList>
    </citation>
    <scope>NUCLEOTIDE SEQUENCE [LARGE SCALE GENOMIC DNA]</scope>
</reference>
<evidence type="ECO:0000256" key="8">
    <source>
        <dbReference type="ARBA" id="ARBA00023242"/>
    </source>
</evidence>
<evidence type="ECO:0000256" key="7">
    <source>
        <dbReference type="ARBA" id="ARBA00023163"/>
    </source>
</evidence>
<dbReference type="InterPro" id="IPR044653">
    <property type="entry name" value="AZF1/2/3-like"/>
</dbReference>
<dbReference type="GO" id="GO:0000976">
    <property type="term" value="F:transcription cis-regulatory region binding"/>
    <property type="evidence" value="ECO:0007669"/>
    <property type="project" value="UniProtKB-ARBA"/>
</dbReference>
<feature type="compositionally biased region" description="Basic and acidic residues" evidence="10">
    <location>
        <begin position="97"/>
        <end position="112"/>
    </location>
</feature>
<feature type="region of interest" description="Disordered" evidence="10">
    <location>
        <begin position="398"/>
        <end position="421"/>
    </location>
</feature>
<dbReference type="GO" id="GO:0003700">
    <property type="term" value="F:DNA-binding transcription factor activity"/>
    <property type="evidence" value="ECO:0007669"/>
    <property type="project" value="InterPro"/>
</dbReference>
<evidence type="ECO:0000256" key="10">
    <source>
        <dbReference type="SAM" id="MobiDB-lite"/>
    </source>
</evidence>
<dbReference type="SUPFAM" id="SSF57667">
    <property type="entry name" value="beta-beta-alpha zinc fingers"/>
    <property type="match status" value="1"/>
</dbReference>
<gene>
    <name evidence="12" type="ORF">TAV2_LOCUS1979</name>
</gene>
<feature type="domain" description="C2H2-type" evidence="11">
    <location>
        <begin position="310"/>
        <end position="337"/>
    </location>
</feature>
<evidence type="ECO:0000256" key="1">
    <source>
        <dbReference type="ARBA" id="ARBA00004123"/>
    </source>
</evidence>
<keyword evidence="8" id="KW-0539">Nucleus</keyword>
<keyword evidence="13" id="KW-1185">Reference proteome</keyword>
<dbReference type="SMART" id="SM00355">
    <property type="entry name" value="ZnF_C2H2"/>
    <property type="match status" value="2"/>
</dbReference>
<keyword evidence="4 9" id="KW-0863">Zinc-finger</keyword>
<evidence type="ECO:0000313" key="12">
    <source>
        <dbReference type="EMBL" id="CAH2036285.1"/>
    </source>
</evidence>
<dbReference type="PANTHER" id="PTHR45988:SF92">
    <property type="entry name" value="C2H2 TYPE ZINC FINGER TRANSCRIPTION FACTOR FAMILY-RELATED"/>
    <property type="match status" value="1"/>
</dbReference>
<evidence type="ECO:0000313" key="13">
    <source>
        <dbReference type="Proteomes" id="UP000836841"/>
    </source>
</evidence>
<feature type="compositionally biased region" description="Basic and acidic residues" evidence="10">
    <location>
        <begin position="172"/>
        <end position="183"/>
    </location>
</feature>
<evidence type="ECO:0000256" key="3">
    <source>
        <dbReference type="ARBA" id="ARBA00022737"/>
    </source>
</evidence>